<dbReference type="Proteomes" id="UP001159363">
    <property type="component" value="Chromosome 8"/>
</dbReference>
<feature type="region of interest" description="Disordered" evidence="1">
    <location>
        <begin position="52"/>
        <end position="77"/>
    </location>
</feature>
<evidence type="ECO:0000256" key="1">
    <source>
        <dbReference type="SAM" id="MobiDB-lite"/>
    </source>
</evidence>
<keyword evidence="3" id="KW-1185">Reference proteome</keyword>
<evidence type="ECO:0000313" key="3">
    <source>
        <dbReference type="Proteomes" id="UP001159363"/>
    </source>
</evidence>
<name>A0ABQ9GU88_9NEOP</name>
<accession>A0ABQ9GU88</accession>
<evidence type="ECO:0000313" key="2">
    <source>
        <dbReference type="EMBL" id="KAJ8875596.1"/>
    </source>
</evidence>
<sequence length="228" mass="26077">MNLGNGASESREDVRDLDVEGLEILETHASKWMDVSLQNMLFPGFEKVDNDENEINKHRDPDWEGSTENSETNRTEDLSSNIAVLITQKGTGDTQREEENTINELGRVVNKRRKTAERDEWFDERNKKLRDQGKSYVGWSREGKKRKIGAGRGKGKWGHLSFGEEMNWDQTKSVHSIADQENNNKTMYNKSSEQSHRAATLTYTIKTADGQILTVCKKTFLSTKNGQY</sequence>
<organism evidence="2 3">
    <name type="scientific">Dryococelus australis</name>
    <dbReference type="NCBI Taxonomy" id="614101"/>
    <lineage>
        <taxon>Eukaryota</taxon>
        <taxon>Metazoa</taxon>
        <taxon>Ecdysozoa</taxon>
        <taxon>Arthropoda</taxon>
        <taxon>Hexapoda</taxon>
        <taxon>Insecta</taxon>
        <taxon>Pterygota</taxon>
        <taxon>Neoptera</taxon>
        <taxon>Polyneoptera</taxon>
        <taxon>Phasmatodea</taxon>
        <taxon>Verophasmatodea</taxon>
        <taxon>Anareolatae</taxon>
        <taxon>Phasmatidae</taxon>
        <taxon>Eurycanthinae</taxon>
        <taxon>Dryococelus</taxon>
    </lineage>
</organism>
<gene>
    <name evidence="2" type="ORF">PR048_023492</name>
</gene>
<protein>
    <submittedName>
        <fullName evidence="2">Uncharacterized protein</fullName>
    </submittedName>
</protein>
<proteinExistence type="predicted"/>
<feature type="compositionally biased region" description="Basic and acidic residues" evidence="1">
    <location>
        <begin position="52"/>
        <end position="62"/>
    </location>
</feature>
<comment type="caution">
    <text evidence="2">The sequence shown here is derived from an EMBL/GenBank/DDBJ whole genome shotgun (WGS) entry which is preliminary data.</text>
</comment>
<dbReference type="EMBL" id="JARBHB010000009">
    <property type="protein sequence ID" value="KAJ8875596.1"/>
    <property type="molecule type" value="Genomic_DNA"/>
</dbReference>
<reference evidence="2 3" key="1">
    <citation type="submission" date="2023-02" db="EMBL/GenBank/DDBJ databases">
        <title>LHISI_Scaffold_Assembly.</title>
        <authorList>
            <person name="Stuart O.P."/>
            <person name="Cleave R."/>
            <person name="Magrath M.J.L."/>
            <person name="Mikheyev A.S."/>
        </authorList>
    </citation>
    <scope>NUCLEOTIDE SEQUENCE [LARGE SCALE GENOMIC DNA]</scope>
    <source>
        <strain evidence="2">Daus_M_001</strain>
        <tissue evidence="2">Leg muscle</tissue>
    </source>
</reference>